<accession>A0A1F5YW90</accession>
<dbReference type="Proteomes" id="UP000178448">
    <property type="component" value="Unassembled WGS sequence"/>
</dbReference>
<comment type="caution">
    <text evidence="2">The sequence shown here is derived from an EMBL/GenBank/DDBJ whole genome shotgun (WGS) entry which is preliminary data.</text>
</comment>
<reference evidence="2 3" key="1">
    <citation type="journal article" date="2016" name="Nat. Commun.">
        <title>Thousands of microbial genomes shed light on interconnected biogeochemical processes in an aquifer system.</title>
        <authorList>
            <person name="Anantharaman K."/>
            <person name="Brown C.T."/>
            <person name="Hug L.A."/>
            <person name="Sharon I."/>
            <person name="Castelle C.J."/>
            <person name="Probst A.J."/>
            <person name="Thomas B.C."/>
            <person name="Singh A."/>
            <person name="Wilkins M.J."/>
            <person name="Karaoz U."/>
            <person name="Brodie E.L."/>
            <person name="Williams K.H."/>
            <person name="Hubbard S.S."/>
            <person name="Banfield J.F."/>
        </authorList>
    </citation>
    <scope>NUCLEOTIDE SEQUENCE [LARGE SCALE GENOMIC DNA]</scope>
</reference>
<protein>
    <recommendedName>
        <fullName evidence="4">Glycosyltransferase RgtA/B/C/D-like domain-containing protein</fullName>
    </recommendedName>
</protein>
<dbReference type="EMBL" id="MFJD01000004">
    <property type="protein sequence ID" value="OGG04237.1"/>
    <property type="molecule type" value="Genomic_DNA"/>
</dbReference>
<evidence type="ECO:0008006" key="4">
    <source>
        <dbReference type="Google" id="ProtNLM"/>
    </source>
</evidence>
<feature type="transmembrane region" description="Helical" evidence="1">
    <location>
        <begin position="312"/>
        <end position="332"/>
    </location>
</feature>
<feature type="transmembrane region" description="Helical" evidence="1">
    <location>
        <begin position="107"/>
        <end position="128"/>
    </location>
</feature>
<organism evidence="2 3">
    <name type="scientific">Candidatus Gottesmanbacteria bacterium RBG_16_52_11</name>
    <dbReference type="NCBI Taxonomy" id="1798374"/>
    <lineage>
        <taxon>Bacteria</taxon>
        <taxon>Candidatus Gottesmaniibacteriota</taxon>
    </lineage>
</organism>
<evidence type="ECO:0000313" key="2">
    <source>
        <dbReference type="EMBL" id="OGG04237.1"/>
    </source>
</evidence>
<feature type="transmembrane region" description="Helical" evidence="1">
    <location>
        <begin position="201"/>
        <end position="218"/>
    </location>
</feature>
<feature type="transmembrane region" description="Helical" evidence="1">
    <location>
        <begin position="230"/>
        <end position="263"/>
    </location>
</feature>
<feature type="transmembrane region" description="Helical" evidence="1">
    <location>
        <begin position="135"/>
        <end position="157"/>
    </location>
</feature>
<feature type="transmembrane region" description="Helical" evidence="1">
    <location>
        <begin position="399"/>
        <end position="421"/>
    </location>
</feature>
<sequence length="557" mass="62811">MLTALPRRQIGTLLLFTGFLVFSFWLMLHTLGYDPETHTIRIASTLWSDFGAHLPLVRSFSIGSNWWRITHWQAPQSPLFPGEKIRYHFLFYMIAGVLERAGLRFDWAVNIPSALGLSGLLVFLFLLIRRLFASTGVALLTVLFFLFNGSLAFLKFFRAHPLSPATPLEILSADRFPAFGPWDGGPVSAFWNFNIYTNQRHLALSFAVCLAVIYILLIHDPKQPLRIRFLSGLGVGVLAGSLFFLNQAALLIAVTYLFFLFFLHPPARFPVLSAFVVLVPAFLVYRNITADPAAIGIDPGYLIEKPLTAGKFLWYWWHNLGFHLILMPAGFLLASRRLKLLALPLLLLFALPNVFRLSPDMINNHKLFNFVVIMGSAYSALALYRLWRLGRGFGRLLPKTLTVILIFLVTVSGIIDISVIANDRIGGLYDYPVVPEAVYFLNHSAPDDLVLNSNWFYHPASLVGRDIYSGYAYFTWSYGYDKDAREEIMNAIYNAPDGNTACRILSGQSIDLVELSDKPEGFIKVNWSLWKGSFRPSYRNSDTGVSIYRVSDICPGL</sequence>
<keyword evidence="1" id="KW-1133">Transmembrane helix</keyword>
<gene>
    <name evidence="2" type="ORF">A2Z33_03745</name>
</gene>
<evidence type="ECO:0000256" key="1">
    <source>
        <dbReference type="SAM" id="Phobius"/>
    </source>
</evidence>
<feature type="transmembrane region" description="Helical" evidence="1">
    <location>
        <begin position="367"/>
        <end position="387"/>
    </location>
</feature>
<dbReference type="AlphaFoldDB" id="A0A1F5YW90"/>
<dbReference type="STRING" id="1798374.A2Z33_03745"/>
<feature type="transmembrane region" description="Helical" evidence="1">
    <location>
        <begin position="12"/>
        <end position="31"/>
    </location>
</feature>
<feature type="transmembrane region" description="Helical" evidence="1">
    <location>
        <begin position="338"/>
        <end position="355"/>
    </location>
</feature>
<feature type="transmembrane region" description="Helical" evidence="1">
    <location>
        <begin position="269"/>
        <end position="285"/>
    </location>
</feature>
<proteinExistence type="predicted"/>
<name>A0A1F5YW90_9BACT</name>
<keyword evidence="1" id="KW-0812">Transmembrane</keyword>
<keyword evidence="1" id="KW-0472">Membrane</keyword>
<evidence type="ECO:0000313" key="3">
    <source>
        <dbReference type="Proteomes" id="UP000178448"/>
    </source>
</evidence>